<accession>A0A6J6FU44</accession>
<dbReference type="Pfam" id="PF04127">
    <property type="entry name" value="DFP"/>
    <property type="match status" value="1"/>
</dbReference>
<dbReference type="SUPFAM" id="SSF102645">
    <property type="entry name" value="CoaB-like"/>
    <property type="match status" value="1"/>
</dbReference>
<dbReference type="InterPro" id="IPR007085">
    <property type="entry name" value="DNA/pantothenate-metab_flavo_C"/>
</dbReference>
<evidence type="ECO:0000313" key="2">
    <source>
        <dbReference type="EMBL" id="CAB4590535.1"/>
    </source>
</evidence>
<dbReference type="InterPro" id="IPR036551">
    <property type="entry name" value="Flavin_trans-like"/>
</dbReference>
<dbReference type="SUPFAM" id="SSF52507">
    <property type="entry name" value="Homo-oligomeric flavin-containing Cys decarboxylases, HFCD"/>
    <property type="match status" value="1"/>
</dbReference>
<sequence length="278" mass="29237">MHTEMWDNAATQANVDTLVSRGFLFVGPDSGRLTGADTGVGRLADEDAVVDAVFEQLGPRDFDGVSVVVSAGGTREPIDPIRFIGNRSTGEMGVRLVEALRRRGAIVTLIAAHLEVPVPRGVAVVQVSTALEMQHAVTTHGHKADVFISAAAVSDYRVANVSASKLSKSAGTPLIDLVENPDILSEFAHEHRSTFVVGFAAETSRETFVERVASKAQSKGVDLMVGNLVGSETGFGNTVADIVLVDSTGATVSDFHGTKASAASHILDYVSRQRAATP</sequence>
<evidence type="ECO:0000259" key="1">
    <source>
        <dbReference type="Pfam" id="PF04127"/>
    </source>
</evidence>
<proteinExistence type="predicted"/>
<dbReference type="GO" id="GO:0004633">
    <property type="term" value="F:phosphopantothenoylcysteine decarboxylase activity"/>
    <property type="evidence" value="ECO:0007669"/>
    <property type="project" value="InterPro"/>
</dbReference>
<name>A0A6J6FU44_9ZZZZ</name>
<dbReference type="NCBIfam" id="TIGR00521">
    <property type="entry name" value="coaBC_dfp"/>
    <property type="match status" value="1"/>
</dbReference>
<dbReference type="Gene3D" id="3.40.50.1950">
    <property type="entry name" value="Flavin prenyltransferase-like"/>
    <property type="match status" value="1"/>
</dbReference>
<reference evidence="2" key="1">
    <citation type="submission" date="2020-05" db="EMBL/GenBank/DDBJ databases">
        <authorList>
            <person name="Chiriac C."/>
            <person name="Salcher M."/>
            <person name="Ghai R."/>
            <person name="Kavagutti S V."/>
        </authorList>
    </citation>
    <scope>NUCLEOTIDE SEQUENCE</scope>
</reference>
<dbReference type="InterPro" id="IPR035929">
    <property type="entry name" value="CoaB-like_sf"/>
</dbReference>
<dbReference type="GO" id="GO:0015937">
    <property type="term" value="P:coenzyme A biosynthetic process"/>
    <property type="evidence" value="ECO:0007669"/>
    <property type="project" value="InterPro"/>
</dbReference>
<protein>
    <submittedName>
        <fullName evidence="2">Unannotated protein</fullName>
    </submittedName>
</protein>
<feature type="domain" description="DNA/pantothenate metabolism flavoprotein C-terminal" evidence="1">
    <location>
        <begin position="63"/>
        <end position="271"/>
    </location>
</feature>
<gene>
    <name evidence="2" type="ORF">UFOPK1788_00501</name>
</gene>
<dbReference type="AlphaFoldDB" id="A0A6J6FU44"/>
<dbReference type="Gene3D" id="3.40.50.10300">
    <property type="entry name" value="CoaB-like"/>
    <property type="match status" value="1"/>
</dbReference>
<organism evidence="2">
    <name type="scientific">freshwater metagenome</name>
    <dbReference type="NCBI Taxonomy" id="449393"/>
    <lineage>
        <taxon>unclassified sequences</taxon>
        <taxon>metagenomes</taxon>
        <taxon>ecological metagenomes</taxon>
    </lineage>
</organism>
<dbReference type="InterPro" id="IPR005252">
    <property type="entry name" value="CoaBC"/>
</dbReference>
<dbReference type="GO" id="GO:0004632">
    <property type="term" value="F:phosphopantothenate--cysteine ligase activity"/>
    <property type="evidence" value="ECO:0007669"/>
    <property type="project" value="InterPro"/>
</dbReference>
<dbReference type="EMBL" id="CAEZUE010000049">
    <property type="protein sequence ID" value="CAB4590535.1"/>
    <property type="molecule type" value="Genomic_DNA"/>
</dbReference>
<dbReference type="GO" id="GO:0015941">
    <property type="term" value="P:pantothenate catabolic process"/>
    <property type="evidence" value="ECO:0007669"/>
    <property type="project" value="InterPro"/>
</dbReference>
<dbReference type="GO" id="GO:0010181">
    <property type="term" value="F:FMN binding"/>
    <property type="evidence" value="ECO:0007669"/>
    <property type="project" value="InterPro"/>
</dbReference>